<feature type="region of interest" description="Disordered" evidence="1">
    <location>
        <begin position="181"/>
        <end position="201"/>
    </location>
</feature>
<dbReference type="SUPFAM" id="SSF55486">
    <property type="entry name" value="Metalloproteases ('zincins'), catalytic domain"/>
    <property type="match status" value="1"/>
</dbReference>
<dbReference type="InterPro" id="IPR024079">
    <property type="entry name" value="MetalloPept_cat_dom_sf"/>
</dbReference>
<keyword evidence="4" id="KW-1185">Reference proteome</keyword>
<evidence type="ECO:0000313" key="3">
    <source>
        <dbReference type="EMBL" id="MDH2387808.1"/>
    </source>
</evidence>
<keyword evidence="2" id="KW-0732">Signal</keyword>
<dbReference type="EMBL" id="JARWBG010000002">
    <property type="protein sequence ID" value="MDH2387808.1"/>
    <property type="molecule type" value="Genomic_DNA"/>
</dbReference>
<feature type="signal peptide" evidence="2">
    <location>
        <begin position="1"/>
        <end position="23"/>
    </location>
</feature>
<gene>
    <name evidence="3" type="ORF">QCN29_03185</name>
</gene>
<dbReference type="Gene3D" id="3.40.390.10">
    <property type="entry name" value="Collagenase (Catalytic Domain)"/>
    <property type="match status" value="1"/>
</dbReference>
<evidence type="ECO:0000313" key="4">
    <source>
        <dbReference type="Proteomes" id="UP001223144"/>
    </source>
</evidence>
<reference evidence="3 4" key="1">
    <citation type="submission" date="2023-04" db="EMBL/GenBank/DDBJ databases">
        <title>Streptomyces chengmaiensis sp. nov. isolated from the stem of mangrove plant in Hainan.</title>
        <authorList>
            <person name="Huang X."/>
            <person name="Zhou S."/>
            <person name="Chu X."/>
            <person name="Xie Y."/>
            <person name="Lin Y."/>
        </authorList>
    </citation>
    <scope>NUCLEOTIDE SEQUENCE [LARGE SCALE GENOMIC DNA]</scope>
    <source>
        <strain evidence="3 4">HNM0663</strain>
    </source>
</reference>
<feature type="chain" id="PRO_5046941472" description="Peptidase M10 metallopeptidase domain-containing protein" evidence="2">
    <location>
        <begin position="24"/>
        <end position="201"/>
    </location>
</feature>
<organism evidence="3 4">
    <name type="scientific">Streptomyces chengmaiensis</name>
    <dbReference type="NCBI Taxonomy" id="3040919"/>
    <lineage>
        <taxon>Bacteria</taxon>
        <taxon>Bacillati</taxon>
        <taxon>Actinomycetota</taxon>
        <taxon>Actinomycetes</taxon>
        <taxon>Kitasatosporales</taxon>
        <taxon>Streptomycetaceae</taxon>
        <taxon>Streptomyces</taxon>
    </lineage>
</organism>
<sequence length="201" mass="21676">MNRRKRGAVLAVAAVAFTGIGTAAFSATITDNMYPTKNTSWSCKDGNLGDGFCKTDNKTLTVYLQGSLSSAGKKKVKNALNKQYKPTYLTVTYHKKASYSGSKETDIIYQKGSVPSGYRGFAWCNDSVGNNKCDQHYVRFAKANPPASTACHETGHAVGLTHGQNASPKLKQNDSRLGCMVTPSSSSSLGKHNKSMINKTY</sequence>
<dbReference type="RefSeq" id="WP_279926091.1">
    <property type="nucleotide sequence ID" value="NZ_JARWBG010000002.1"/>
</dbReference>
<accession>A0ABT6HGB9</accession>
<proteinExistence type="predicted"/>
<name>A0ABT6HGB9_9ACTN</name>
<evidence type="ECO:0000256" key="2">
    <source>
        <dbReference type="SAM" id="SignalP"/>
    </source>
</evidence>
<comment type="caution">
    <text evidence="3">The sequence shown here is derived from an EMBL/GenBank/DDBJ whole genome shotgun (WGS) entry which is preliminary data.</text>
</comment>
<evidence type="ECO:0000256" key="1">
    <source>
        <dbReference type="SAM" id="MobiDB-lite"/>
    </source>
</evidence>
<dbReference type="Proteomes" id="UP001223144">
    <property type="component" value="Unassembled WGS sequence"/>
</dbReference>
<evidence type="ECO:0008006" key="5">
    <source>
        <dbReference type="Google" id="ProtNLM"/>
    </source>
</evidence>
<protein>
    <recommendedName>
        <fullName evidence="5">Peptidase M10 metallopeptidase domain-containing protein</fullName>
    </recommendedName>
</protein>